<dbReference type="Proteomes" id="UP000186002">
    <property type="component" value="Unassembled WGS sequence"/>
</dbReference>
<dbReference type="AlphaFoldDB" id="A0A1M7L4M7"/>
<evidence type="ECO:0000313" key="1">
    <source>
        <dbReference type="EMBL" id="SHM73057.1"/>
    </source>
</evidence>
<evidence type="ECO:0000313" key="2">
    <source>
        <dbReference type="Proteomes" id="UP000186002"/>
    </source>
</evidence>
<protein>
    <submittedName>
        <fullName evidence="1">Uncharacterized protein</fullName>
    </submittedName>
</protein>
<dbReference type="RefSeq" id="WP_073014192.1">
    <property type="nucleotide sequence ID" value="NZ_FRBW01000003.1"/>
</dbReference>
<sequence length="260" mass="29581">MPKRTEVDDDISNKVHGATLELMLGIGSYFAQGDKKINEIIFVPMAITARIARLHEAIATLLKDGYISEAAILSLTVFELRIDLLDVASDIKRATAWIEHDNPKRKLEGMKPSLVRLFSAARANRMYEIFRTLSGIKHGNPLFSDLAFPVTKRQNRMTVTTGPIENASTKAFSRAVFAYSTYQLIWSAQVLNKLVAQYTVIDRHTRQNVHDLYMSLRKVETEFYTHCRRKVASKETFFNLKKRDRSKSNAPKDTDPTIVS</sequence>
<organism evidence="1 2">
    <name type="scientific">Roseibium suaedae</name>
    <dbReference type="NCBI Taxonomy" id="735517"/>
    <lineage>
        <taxon>Bacteria</taxon>
        <taxon>Pseudomonadati</taxon>
        <taxon>Pseudomonadota</taxon>
        <taxon>Alphaproteobacteria</taxon>
        <taxon>Hyphomicrobiales</taxon>
        <taxon>Stappiaceae</taxon>
        <taxon>Roseibium</taxon>
    </lineage>
</organism>
<name>A0A1M7L4M7_9HYPH</name>
<gene>
    <name evidence="1" type="ORF">SAMN05444272_3075</name>
</gene>
<reference evidence="1 2" key="1">
    <citation type="submission" date="2016-11" db="EMBL/GenBank/DDBJ databases">
        <authorList>
            <person name="Jaros S."/>
            <person name="Januszkiewicz K."/>
            <person name="Wedrychowicz H."/>
        </authorList>
    </citation>
    <scope>NUCLEOTIDE SEQUENCE [LARGE SCALE GENOMIC DNA]</scope>
    <source>
        <strain evidence="1 2">DSM 22153</strain>
    </source>
</reference>
<accession>A0A1M7L4M7</accession>
<keyword evidence="2" id="KW-1185">Reference proteome</keyword>
<proteinExistence type="predicted"/>
<dbReference type="EMBL" id="FRBW01000003">
    <property type="protein sequence ID" value="SHM73057.1"/>
    <property type="molecule type" value="Genomic_DNA"/>
</dbReference>